<feature type="domain" description="HTH merR-type" evidence="2">
    <location>
        <begin position="1"/>
        <end position="71"/>
    </location>
</feature>
<feature type="region of interest" description="Disordered" evidence="1">
    <location>
        <begin position="169"/>
        <end position="188"/>
    </location>
</feature>
<dbReference type="InterPro" id="IPR009061">
    <property type="entry name" value="DNA-bd_dom_put_sf"/>
</dbReference>
<dbReference type="RefSeq" id="WP_290499787.1">
    <property type="nucleotide sequence ID" value="NZ_BAAARF010000003.1"/>
</dbReference>
<protein>
    <submittedName>
        <fullName evidence="3">MerR family transcriptional regulator</fullName>
    </submittedName>
</protein>
<dbReference type="InterPro" id="IPR000551">
    <property type="entry name" value="MerR-type_HTH_dom"/>
</dbReference>
<evidence type="ECO:0000259" key="2">
    <source>
        <dbReference type="SMART" id="SM00422"/>
    </source>
</evidence>
<evidence type="ECO:0000313" key="4">
    <source>
        <dbReference type="Proteomes" id="UP001553031"/>
    </source>
</evidence>
<evidence type="ECO:0000313" key="3">
    <source>
        <dbReference type="EMBL" id="MEV8156860.1"/>
    </source>
</evidence>
<gene>
    <name evidence="3" type="ORF">AB0O96_01425</name>
</gene>
<comment type="caution">
    <text evidence="3">The sequence shown here is derived from an EMBL/GenBank/DDBJ whole genome shotgun (WGS) entry which is preliminary data.</text>
</comment>
<dbReference type="Gene3D" id="1.10.1660.10">
    <property type="match status" value="1"/>
</dbReference>
<dbReference type="Proteomes" id="UP001553031">
    <property type="component" value="Unassembled WGS sequence"/>
</dbReference>
<dbReference type="Pfam" id="PF13411">
    <property type="entry name" value="MerR_1"/>
    <property type="match status" value="1"/>
</dbReference>
<keyword evidence="4" id="KW-1185">Reference proteome</keyword>
<accession>A0ABV3K8Y7</accession>
<dbReference type="SUPFAM" id="SSF46955">
    <property type="entry name" value="Putative DNA-binding domain"/>
    <property type="match status" value="1"/>
</dbReference>
<organism evidence="3 4">
    <name type="scientific">Kocuria salsicia</name>
    <dbReference type="NCBI Taxonomy" id="664639"/>
    <lineage>
        <taxon>Bacteria</taxon>
        <taxon>Bacillati</taxon>
        <taxon>Actinomycetota</taxon>
        <taxon>Actinomycetes</taxon>
        <taxon>Micrococcales</taxon>
        <taxon>Micrococcaceae</taxon>
        <taxon>Kocuria</taxon>
    </lineage>
</organism>
<name>A0ABV3K8Y7_9MICC</name>
<proteinExistence type="predicted"/>
<reference evidence="3 4" key="1">
    <citation type="submission" date="2024-06" db="EMBL/GenBank/DDBJ databases">
        <title>The Natural Products Discovery Center: Release of the First 8490 Sequenced Strains for Exploring Actinobacteria Biosynthetic Diversity.</title>
        <authorList>
            <person name="Kalkreuter E."/>
            <person name="Kautsar S.A."/>
            <person name="Yang D."/>
            <person name="Bader C.D."/>
            <person name="Teijaro C.N."/>
            <person name="Fluegel L."/>
            <person name="Davis C.M."/>
            <person name="Simpson J.R."/>
            <person name="Lauterbach L."/>
            <person name="Steele A.D."/>
            <person name="Gui C."/>
            <person name="Meng S."/>
            <person name="Li G."/>
            <person name="Viehrig K."/>
            <person name="Ye F."/>
            <person name="Su P."/>
            <person name="Kiefer A.F."/>
            <person name="Nichols A."/>
            <person name="Cepeda A.J."/>
            <person name="Yan W."/>
            <person name="Fan B."/>
            <person name="Jiang Y."/>
            <person name="Adhikari A."/>
            <person name="Zheng C.-J."/>
            <person name="Schuster L."/>
            <person name="Cowan T.M."/>
            <person name="Smanski M.J."/>
            <person name="Chevrette M.G."/>
            <person name="De Carvalho L.P.S."/>
            <person name="Shen B."/>
        </authorList>
    </citation>
    <scope>NUCLEOTIDE SEQUENCE [LARGE SCALE GENOMIC DNA]</scope>
    <source>
        <strain evidence="3 4">NPDC079179</strain>
    </source>
</reference>
<dbReference type="SMART" id="SM00422">
    <property type="entry name" value="HTH_MERR"/>
    <property type="match status" value="1"/>
</dbReference>
<dbReference type="EMBL" id="JBFBLL010000001">
    <property type="protein sequence ID" value="MEV8156860.1"/>
    <property type="molecule type" value="Genomic_DNA"/>
</dbReference>
<sequence length="226" mass="24207">MLLNALAEVSNTTTASIKFYRREGLLPAGTRLTATRQDYGQGHVERLQLIRVLREEAGATIPDIRALVTVIDDPRRPLVNALEIAQSLAEGLSPSEAGGPPEHREDPMIRDLLTQLGWPDVASGPRRALGELLEGMRAAGSPVDRGVLLRYGRALDELTRVDIAGMLEPAQPPVDSLSGDTGGAGETPSRDVIVARAVWGMVSCDRLTRVLRALGHVSHSVRSAGS</sequence>
<evidence type="ECO:0000256" key="1">
    <source>
        <dbReference type="SAM" id="MobiDB-lite"/>
    </source>
</evidence>